<dbReference type="InterPro" id="IPR050229">
    <property type="entry name" value="GlpE_sulfurtransferase"/>
</dbReference>
<dbReference type="Gene3D" id="3.40.250.10">
    <property type="entry name" value="Rhodanese-like domain"/>
    <property type="match status" value="1"/>
</dbReference>
<dbReference type="AlphaFoldDB" id="A0A1G1WBP0"/>
<dbReference type="InterPro" id="IPR036873">
    <property type="entry name" value="Rhodanese-like_dom_sf"/>
</dbReference>
<evidence type="ECO:0000313" key="4">
    <source>
        <dbReference type="Proteomes" id="UP000177103"/>
    </source>
</evidence>
<feature type="domain" description="Rhodanese" evidence="2">
    <location>
        <begin position="82"/>
        <end position="172"/>
    </location>
</feature>
<dbReference type="CDD" id="cd00158">
    <property type="entry name" value="RHOD"/>
    <property type="match status" value="1"/>
</dbReference>
<accession>A0A1G1WBP0</accession>
<dbReference type="PANTHER" id="PTHR43031">
    <property type="entry name" value="FAD-DEPENDENT OXIDOREDUCTASE"/>
    <property type="match status" value="1"/>
</dbReference>
<gene>
    <name evidence="3" type="ORF">A2Y57_02705</name>
</gene>
<feature type="transmembrane region" description="Helical" evidence="1">
    <location>
        <begin position="24"/>
        <end position="50"/>
    </location>
</feature>
<dbReference type="SMART" id="SM00450">
    <property type="entry name" value="RHOD"/>
    <property type="match status" value="1"/>
</dbReference>
<dbReference type="InterPro" id="IPR001763">
    <property type="entry name" value="Rhodanese-like_dom"/>
</dbReference>
<proteinExistence type="predicted"/>
<keyword evidence="1" id="KW-0812">Transmembrane</keyword>
<keyword evidence="1" id="KW-0472">Membrane</keyword>
<dbReference type="SUPFAM" id="SSF52821">
    <property type="entry name" value="Rhodanese/Cell cycle control phosphatase"/>
    <property type="match status" value="1"/>
</dbReference>
<keyword evidence="1" id="KW-1133">Transmembrane helix</keyword>
<sequence length="174" mass="19382">MVTARKVTSQVKAFYVGSSPRRVLVLSGILLILLVTAYLLTVFGISPFLFSKNPSVSAFQFSRAEKESLEEIKLLTLYEVKNTADILLVDIRIKKDYSAGHIQGAVSLPAEVVEKGDFSLPKDKTIAVYGYKANFTEVQKSTEILRTKGIKKIYLIKDGFEGLKEEGLRIKYGI</sequence>
<dbReference type="Proteomes" id="UP000177103">
    <property type="component" value="Unassembled WGS sequence"/>
</dbReference>
<evidence type="ECO:0000259" key="2">
    <source>
        <dbReference type="PROSITE" id="PS50206"/>
    </source>
</evidence>
<protein>
    <recommendedName>
        <fullName evidence="2">Rhodanese domain-containing protein</fullName>
    </recommendedName>
</protein>
<comment type="caution">
    <text evidence="3">The sequence shown here is derived from an EMBL/GenBank/DDBJ whole genome shotgun (WGS) entry which is preliminary data.</text>
</comment>
<evidence type="ECO:0000313" key="3">
    <source>
        <dbReference type="EMBL" id="OGY25041.1"/>
    </source>
</evidence>
<evidence type="ECO:0000256" key="1">
    <source>
        <dbReference type="SAM" id="Phobius"/>
    </source>
</evidence>
<dbReference type="PROSITE" id="PS50206">
    <property type="entry name" value="RHODANESE_3"/>
    <property type="match status" value="1"/>
</dbReference>
<dbReference type="EMBL" id="MHCQ01000004">
    <property type="protein sequence ID" value="OGY25041.1"/>
    <property type="molecule type" value="Genomic_DNA"/>
</dbReference>
<name>A0A1G1WBP0_9BACT</name>
<organism evidence="3 4">
    <name type="scientific">Candidatus Woykebacteria bacterium RBG_13_40_7b</name>
    <dbReference type="NCBI Taxonomy" id="1802594"/>
    <lineage>
        <taxon>Bacteria</taxon>
        <taxon>Candidatus Woykeibacteriota</taxon>
    </lineage>
</organism>
<dbReference type="PANTHER" id="PTHR43031:SF1">
    <property type="entry name" value="PYRIDINE NUCLEOTIDE-DISULPHIDE OXIDOREDUCTASE"/>
    <property type="match status" value="1"/>
</dbReference>
<reference evidence="3 4" key="1">
    <citation type="journal article" date="2016" name="Nat. Commun.">
        <title>Thousands of microbial genomes shed light on interconnected biogeochemical processes in an aquifer system.</title>
        <authorList>
            <person name="Anantharaman K."/>
            <person name="Brown C.T."/>
            <person name="Hug L.A."/>
            <person name="Sharon I."/>
            <person name="Castelle C.J."/>
            <person name="Probst A.J."/>
            <person name="Thomas B.C."/>
            <person name="Singh A."/>
            <person name="Wilkins M.J."/>
            <person name="Karaoz U."/>
            <person name="Brodie E.L."/>
            <person name="Williams K.H."/>
            <person name="Hubbard S.S."/>
            <person name="Banfield J.F."/>
        </authorList>
    </citation>
    <scope>NUCLEOTIDE SEQUENCE [LARGE SCALE GENOMIC DNA]</scope>
</reference>
<dbReference type="Pfam" id="PF00581">
    <property type="entry name" value="Rhodanese"/>
    <property type="match status" value="1"/>
</dbReference>